<keyword evidence="2" id="KW-1185">Reference proteome</keyword>
<evidence type="ECO:0000313" key="1">
    <source>
        <dbReference type="EMBL" id="BAW19126.1"/>
    </source>
</evidence>
<accession>A0A1L7N0Y1</accession>
<dbReference type="EMBL" id="AP017924">
    <property type="protein sequence ID" value="BAW19126.1"/>
    <property type="molecule type" value="Genomic_DNA"/>
</dbReference>
<proteinExistence type="predicted"/>
<reference evidence="1 2" key="1">
    <citation type="submission" date="2016-12" db="EMBL/GenBank/DDBJ databases">
        <title>Characterization of two jumbo phages RP12 and RP31 infecting the phytopathogen Ralstonia solanacearum.</title>
        <authorList>
            <person name="Kawasaki T."/>
            <person name="Yoshikawa G."/>
            <person name="Ogata H."/>
            <person name="Yamada T."/>
        </authorList>
    </citation>
    <scope>NUCLEOTIDE SEQUENCE [LARGE SCALE GENOMIC DNA]</scope>
    <source>
        <strain evidence="1 2">RP12</strain>
    </source>
</reference>
<protein>
    <submittedName>
        <fullName evidence="1">Uncharacterized protein</fullName>
    </submittedName>
</protein>
<name>A0A1L7N0Y1_9CAUD</name>
<sequence>MPKLKTYRGMFPNRLAVQLGNNLHIDNKVYRVSDLSEVIGAPAAPMTSSMSPVAYNNAWTIRMMRGYQPMTPNVAGGSPGQIASDFDMVLCGRWNGVEICHQTLPNGNIRNFSDAGLAMVYDWDPNTGNVSNPASASTYTTSLWNHEAVWLPSVNAGRLAMTRHYSNSYLSASVESFPVGTTTAGQTTLLFGSRALGPMFAAHRVGEDTNRWYFVDTYVGASAIQATMEVRAVAKATLAAIAYSTSLGAPAGASTISTGMGYAQSAPSFAWDTLSNEKSSYVIWRSATAMEIHRVAMSSLDATPAITNNLVTLDQNPMTLTQVGVMRVQLINHTDGNKYLLVIGFENSAATPTTALQKMYVYKLTDKNTATYVGTYNLAPSPRSMTTADDNGMNFVVAYDDRYEFWSVGTGGVLNKTNTVTLGRVSATQYYGAWSHGFDSAGRFWYINPISATPATMCEWELWYINPTGTANTINLSFDSGSYSYSGAPASGTLTVSVTDANGNYVAANVTLTPSTNVTLSQTTFTTSATGPTLVPFTITAPGDISIDAATS</sequence>
<organism evidence="1 2">
    <name type="scientific">Ralstonia phage RP12</name>
    <dbReference type="NCBI Taxonomy" id="1923889"/>
    <lineage>
        <taxon>Viruses</taxon>
        <taxon>Duplodnaviria</taxon>
        <taxon>Heunggongvirae</taxon>
        <taxon>Uroviricota</taxon>
        <taxon>Caudoviricetes</taxon>
        <taxon>Chimalliviridae</taxon>
        <taxon>Ripduovirus</taxon>
        <taxon>Ripduovirus RP12</taxon>
    </lineage>
</organism>
<dbReference type="KEGG" id="vg:40074547"/>
<evidence type="ECO:0000313" key="2">
    <source>
        <dbReference type="Proteomes" id="UP000222831"/>
    </source>
</evidence>
<dbReference type="GeneID" id="40074547"/>
<dbReference type="RefSeq" id="YP_009598845.1">
    <property type="nucleotide sequence ID" value="NC_041911.1"/>
</dbReference>
<dbReference type="Proteomes" id="UP000222831">
    <property type="component" value="Segment"/>
</dbReference>